<reference evidence="1 2" key="1">
    <citation type="submission" date="2019-07" db="EMBL/GenBank/DDBJ databases">
        <authorList>
            <person name="Yang M."/>
            <person name="Zhao D."/>
            <person name="Xiang H."/>
        </authorList>
    </citation>
    <scope>NUCLEOTIDE SEQUENCE [LARGE SCALE GENOMIC DNA]</scope>
    <source>
        <strain evidence="1 2">IM1326</strain>
    </source>
</reference>
<evidence type="ECO:0000313" key="1">
    <source>
        <dbReference type="EMBL" id="TRW50182.1"/>
    </source>
</evidence>
<dbReference type="InterPro" id="IPR023373">
    <property type="entry name" value="YmcC_sf"/>
</dbReference>
<dbReference type="SUPFAM" id="SSF159270">
    <property type="entry name" value="YmcC-like"/>
    <property type="match status" value="1"/>
</dbReference>
<dbReference type="Pfam" id="PF11102">
    <property type="entry name" value="YjbF"/>
    <property type="match status" value="1"/>
</dbReference>
<dbReference type="Gene3D" id="2.40.360.10">
    <property type="entry name" value="YmcC-like"/>
    <property type="match status" value="1"/>
</dbReference>
<keyword evidence="1" id="KW-0449">Lipoprotein</keyword>
<name>A0A552X584_9GAMM</name>
<comment type="caution">
    <text evidence="1">The sequence shown here is derived from an EMBL/GenBank/DDBJ whole genome shotgun (WGS) entry which is preliminary data.</text>
</comment>
<organism evidence="1 2">
    <name type="scientific">Aliidiomarina halalkaliphila</name>
    <dbReference type="NCBI Taxonomy" id="2593535"/>
    <lineage>
        <taxon>Bacteria</taxon>
        <taxon>Pseudomonadati</taxon>
        <taxon>Pseudomonadota</taxon>
        <taxon>Gammaproteobacteria</taxon>
        <taxon>Alteromonadales</taxon>
        <taxon>Idiomarinaceae</taxon>
        <taxon>Aliidiomarina</taxon>
    </lineage>
</organism>
<dbReference type="AlphaFoldDB" id="A0A552X584"/>
<dbReference type="Proteomes" id="UP000320359">
    <property type="component" value="Unassembled WGS sequence"/>
</dbReference>
<dbReference type="OrthoDB" id="6240809at2"/>
<keyword evidence="2" id="KW-1185">Reference proteome</keyword>
<dbReference type="RefSeq" id="WP_143234897.1">
    <property type="nucleotide sequence ID" value="NZ_VJWL01000001.1"/>
</dbReference>
<dbReference type="EMBL" id="VJWL01000001">
    <property type="protein sequence ID" value="TRW50182.1"/>
    <property type="molecule type" value="Genomic_DNA"/>
</dbReference>
<accession>A0A552X584</accession>
<protein>
    <submittedName>
        <fullName evidence="1">YjbF family lipoprotein</fullName>
    </submittedName>
</protein>
<evidence type="ECO:0000313" key="2">
    <source>
        <dbReference type="Proteomes" id="UP000320359"/>
    </source>
</evidence>
<proteinExistence type="predicted"/>
<sequence>MIHLLGSVCFRRGLRSLLLVALAALVFTGCSGVHQDIRETARYIFATGDDFSLTPEQISAFPYTGVYLRRGNGPQNFVVLGFIDDYEQAEGAVAQYHWVSNDNVTLVTEAGRLVRTQGLSDEHNQKLIGRVDLRATSNRSADPLRCLVTAPQHCPTSYTRDIDMWRNNHAQSTRVTSRFEIQPNVTIELPTRTVSTTHIIERGVFERTGERFVNEFWAENDGHIVKSKQYVMPGETPFQMTQVKWVGRDD</sequence>
<dbReference type="InterPro" id="IPR021308">
    <property type="entry name" value="GfcB"/>
</dbReference>
<gene>
    <name evidence="1" type="ORF">FM042_04935</name>
</gene>